<dbReference type="EMBL" id="JAFITR010000175">
    <property type="protein sequence ID" value="MBN4067515.1"/>
    <property type="molecule type" value="Genomic_DNA"/>
</dbReference>
<protein>
    <recommendedName>
        <fullName evidence="3">Helicase XPB/Ssl2 N-terminal domain-containing protein</fullName>
    </recommendedName>
</protein>
<organism evidence="1 2">
    <name type="scientific">Simkania negevensis</name>
    <dbReference type="NCBI Taxonomy" id="83561"/>
    <lineage>
        <taxon>Bacteria</taxon>
        <taxon>Pseudomonadati</taxon>
        <taxon>Chlamydiota</taxon>
        <taxon>Chlamydiia</taxon>
        <taxon>Parachlamydiales</taxon>
        <taxon>Simkaniaceae</taxon>
        <taxon>Simkania</taxon>
    </lineage>
</organism>
<accession>A0ABS3AT04</accession>
<comment type="caution">
    <text evidence="1">The sequence shown here is derived from an EMBL/GenBank/DDBJ whole genome shotgun (WGS) entry which is preliminary data.</text>
</comment>
<reference evidence="1 2" key="1">
    <citation type="submission" date="2021-02" db="EMBL/GenBank/DDBJ databases">
        <title>Activity-based single-cell genomes from oceanic crustal fluid captures similar information to metagenomic and metatranscriptomic surveys with orders of magnitude less sampling.</title>
        <authorList>
            <person name="D'Angelo T.S."/>
            <person name="Orcutt B.N."/>
        </authorList>
    </citation>
    <scope>NUCLEOTIDE SEQUENCE [LARGE SCALE GENOMIC DNA]</scope>
    <source>
        <strain evidence="1">AH-315-G07</strain>
    </source>
</reference>
<keyword evidence="2" id="KW-1185">Reference proteome</keyword>
<evidence type="ECO:0000313" key="2">
    <source>
        <dbReference type="Proteomes" id="UP000722121"/>
    </source>
</evidence>
<gene>
    <name evidence="1" type="ORF">JYU14_05465</name>
</gene>
<sequence>MPKIIPQRKNKVNLEDYNYERDIKNRLLMSTFSAFDVEVLQEIIIGSIRVFLDQLVDDLDCQREPLLSTIAKLEQTGLFVKKGDVLHIDKEMRKYYEFQIKKFDNDFKPGMEFLQGLLRKVPIHILPIWYPIPKTTNNIFDSIVEKYLATPRIYKNYWLELGCTDPVFNGMVEEIFDSPTLKVFASDLRDKHALSAEAFEEYLLHLEFNFIACLSYNRIGDEWKEVVTPFYEWQQYLGFLVQTDLVDAAFLTPPSSLRKGRYSFATDATVVAEAAKEHPIAVSYITSLRRHVPSNDAVALLLSKCDNIPANATDDFDRYSDYYSHLLTKLCQVRVLQESGEMLVPGPELDEWLSLSVDERALFIYRHPYNKLLDKEFPSTLYTDRNTREAEKSLRRVLDKGWVLFDEFIKGVVTPLGENQVKLKCQGRQWKYLIPCYTDEEIKFIEAVVFQRLYEGGFVETGSYQGKKCFQVTAEGREALGHHTSHY</sequence>
<dbReference type="Proteomes" id="UP000722121">
    <property type="component" value="Unassembled WGS sequence"/>
</dbReference>
<name>A0ABS3AT04_9BACT</name>
<evidence type="ECO:0000313" key="1">
    <source>
        <dbReference type="EMBL" id="MBN4067515.1"/>
    </source>
</evidence>
<proteinExistence type="predicted"/>
<evidence type="ECO:0008006" key="3">
    <source>
        <dbReference type="Google" id="ProtNLM"/>
    </source>
</evidence>